<keyword evidence="7" id="KW-1185">Reference proteome</keyword>
<comment type="similarity">
    <text evidence="1">Belongs to the ABC transporter superfamily.</text>
</comment>
<dbReference type="InterPro" id="IPR003439">
    <property type="entry name" value="ABC_transporter-like_ATP-bd"/>
</dbReference>
<dbReference type="STRING" id="225324.SAMN02745126_03781"/>
<dbReference type="SMART" id="SM00382">
    <property type="entry name" value="AAA"/>
    <property type="match status" value="1"/>
</dbReference>
<proteinExistence type="inferred from homology"/>
<evidence type="ECO:0000256" key="3">
    <source>
        <dbReference type="ARBA" id="ARBA00022741"/>
    </source>
</evidence>
<dbReference type="InterPro" id="IPR017871">
    <property type="entry name" value="ABC_transporter-like_CS"/>
</dbReference>
<dbReference type="EMBL" id="FUWJ01000005">
    <property type="protein sequence ID" value="SKA15265.1"/>
    <property type="molecule type" value="Genomic_DNA"/>
</dbReference>
<dbReference type="RefSeq" id="WP_085935475.1">
    <property type="nucleotide sequence ID" value="NZ_FUWJ01000005.1"/>
</dbReference>
<dbReference type="OrthoDB" id="9802264at2"/>
<keyword evidence="4 6" id="KW-0067">ATP-binding</keyword>
<sequence length="273" mass="29711">MADGGQLVDHRNGREVIVRLRDVRTQFGDHVIHDKLDFDMFRGEVVGLVGGSGSGKSVLLRTIIGLNPARHGRIEVLGVDRRGLHGKAEHDFHAHTGVQFQDGALFSSLTVAENIMVPIREHAGLDEEAMRCIAALKIALVGLPADTGEKKPSELSGGMRKRASLARALALDPELLFLDEPTAGLDPIGASHYDELVRSLQQSLGLTVLMVTHDLDSLNAICDRVAVLLDKRVVAGTMDELLAYDHPWVREYFHGPRGRAAARQKDKASSDGK</sequence>
<dbReference type="PROSITE" id="PS00211">
    <property type="entry name" value="ABC_TRANSPORTER_1"/>
    <property type="match status" value="1"/>
</dbReference>
<organism evidence="6 7">
    <name type="scientific">Enhydrobacter aerosaccus</name>
    <dbReference type="NCBI Taxonomy" id="225324"/>
    <lineage>
        <taxon>Bacteria</taxon>
        <taxon>Pseudomonadati</taxon>
        <taxon>Pseudomonadota</taxon>
        <taxon>Alphaproteobacteria</taxon>
        <taxon>Hyphomicrobiales</taxon>
        <taxon>Enhydrobacter</taxon>
    </lineage>
</organism>
<dbReference type="PANTHER" id="PTHR43023:SF3">
    <property type="entry name" value="PROTEIN TRIGALACTOSYLDIACYLGLYCEROL 3, CHLOROPLASTIC"/>
    <property type="match status" value="1"/>
</dbReference>
<evidence type="ECO:0000259" key="5">
    <source>
        <dbReference type="PROSITE" id="PS50893"/>
    </source>
</evidence>
<name>A0A1T4RH10_9HYPH</name>
<keyword evidence="2" id="KW-0813">Transport</keyword>
<protein>
    <submittedName>
        <fullName evidence="6">Phospholipid/cholesterol/gamma-HCH transport system ATP-binding protein</fullName>
    </submittedName>
</protein>
<dbReference type="AlphaFoldDB" id="A0A1T4RH10"/>
<dbReference type="PROSITE" id="PS50893">
    <property type="entry name" value="ABC_TRANSPORTER_2"/>
    <property type="match status" value="1"/>
</dbReference>
<evidence type="ECO:0000256" key="4">
    <source>
        <dbReference type="ARBA" id="ARBA00022840"/>
    </source>
</evidence>
<evidence type="ECO:0000313" key="7">
    <source>
        <dbReference type="Proteomes" id="UP000190092"/>
    </source>
</evidence>
<dbReference type="Gene3D" id="3.40.50.300">
    <property type="entry name" value="P-loop containing nucleotide triphosphate hydrolases"/>
    <property type="match status" value="1"/>
</dbReference>
<evidence type="ECO:0000256" key="2">
    <source>
        <dbReference type="ARBA" id="ARBA00022448"/>
    </source>
</evidence>
<dbReference type="GO" id="GO:0016887">
    <property type="term" value="F:ATP hydrolysis activity"/>
    <property type="evidence" value="ECO:0007669"/>
    <property type="project" value="InterPro"/>
</dbReference>
<dbReference type="SUPFAM" id="SSF52540">
    <property type="entry name" value="P-loop containing nucleoside triphosphate hydrolases"/>
    <property type="match status" value="1"/>
</dbReference>
<dbReference type="Pfam" id="PF00005">
    <property type="entry name" value="ABC_tran"/>
    <property type="match status" value="1"/>
</dbReference>
<evidence type="ECO:0000256" key="1">
    <source>
        <dbReference type="ARBA" id="ARBA00005417"/>
    </source>
</evidence>
<reference evidence="7" key="1">
    <citation type="submission" date="2017-02" db="EMBL/GenBank/DDBJ databases">
        <authorList>
            <person name="Varghese N."/>
            <person name="Submissions S."/>
        </authorList>
    </citation>
    <scope>NUCLEOTIDE SEQUENCE [LARGE SCALE GENOMIC DNA]</scope>
    <source>
        <strain evidence="7">ATCC 27094</strain>
    </source>
</reference>
<feature type="domain" description="ABC transporter" evidence="5">
    <location>
        <begin position="18"/>
        <end position="255"/>
    </location>
</feature>
<dbReference type="GO" id="GO:0005524">
    <property type="term" value="F:ATP binding"/>
    <property type="evidence" value="ECO:0007669"/>
    <property type="project" value="UniProtKB-KW"/>
</dbReference>
<keyword evidence="3" id="KW-0547">Nucleotide-binding</keyword>
<dbReference type="InterPro" id="IPR027417">
    <property type="entry name" value="P-loop_NTPase"/>
</dbReference>
<dbReference type="Proteomes" id="UP000190092">
    <property type="component" value="Unassembled WGS sequence"/>
</dbReference>
<accession>A0A1T4RH10</accession>
<dbReference type="PANTHER" id="PTHR43023">
    <property type="entry name" value="PROTEIN TRIGALACTOSYLDIACYLGLYCEROL 3, CHLOROPLASTIC"/>
    <property type="match status" value="1"/>
</dbReference>
<gene>
    <name evidence="6" type="ORF">SAMN02745126_03781</name>
</gene>
<dbReference type="InterPro" id="IPR003593">
    <property type="entry name" value="AAA+_ATPase"/>
</dbReference>
<evidence type="ECO:0000313" key="6">
    <source>
        <dbReference type="EMBL" id="SKA15265.1"/>
    </source>
</evidence>